<evidence type="ECO:0000313" key="1">
    <source>
        <dbReference type="EMBL" id="BAQ00891.1"/>
    </source>
</evidence>
<dbReference type="SUPFAM" id="SSF53448">
    <property type="entry name" value="Nucleotide-diphospho-sugar transferases"/>
    <property type="match status" value="1"/>
</dbReference>
<keyword evidence="1" id="KW-0808">Transferase</keyword>
<dbReference type="AlphaFoldDB" id="A0A0A8J3S5"/>
<dbReference type="Gene3D" id="3.90.550.10">
    <property type="entry name" value="Spore Coat Polysaccharide Biosynthesis Protein SpsA, Chain A"/>
    <property type="match status" value="1"/>
</dbReference>
<protein>
    <submittedName>
        <fullName evidence="1">Putative glycosyltransferase</fullName>
    </submittedName>
</protein>
<dbReference type="RefSeq" id="WP_061354377.1">
    <property type="nucleotide sequence ID" value="NZ_CP019245.1"/>
</dbReference>
<accession>A0A0A8J3S5</accession>
<dbReference type="EMBL" id="AB811617">
    <property type="protein sequence ID" value="BAQ00891.1"/>
    <property type="molecule type" value="Genomic_DNA"/>
</dbReference>
<sequence length="309" mass="36969">MESKVSVYAPVILFVYARYEHTKKTIEALADNYYATETELIIYSDYWHDENDKENVNKVRRYIKSIKGFKSITIIERETNYGLAKNIIEGVTDVCNKYERVIILEDDLLTSRFFLKYMNHALEKYELNEEVWHISGWNYPIDFNSNKASFLWRVMNCWGWATWSNRWRYFEKKPSQIISEWDAEKIKAFNLDGYHDFFEQIIMNYEGRKNTWAIFWYATIFINNGLCLNPINTYVKNIGYDGSGQNCGVKDIYKSKVSQFYIDSFPDILEENELAVKEIKKFFKKQEPSVFRKIAREIRNYLMTLCKIK</sequence>
<dbReference type="InterPro" id="IPR029044">
    <property type="entry name" value="Nucleotide-diphossugar_trans"/>
</dbReference>
<reference evidence="1" key="1">
    <citation type="journal article" date="2014" name="DNA Res.">
        <title>A complete view of the genetic diversity of the Escherichia coli O-antigen biosynthesis gene cluster.</title>
        <authorList>
            <person name="Iguchi A."/>
            <person name="Iyoda S."/>
            <person name="Kikuchi T."/>
            <person name="Ogura Y."/>
            <person name="Katsura K."/>
            <person name="Ohnishi M."/>
            <person name="Hayashi T."/>
            <person name="Thomson N.R."/>
        </authorList>
    </citation>
    <scope>NUCLEOTIDE SEQUENCE</scope>
    <source>
        <strain evidence="1">H710C</strain>
    </source>
</reference>
<dbReference type="GO" id="GO:0016740">
    <property type="term" value="F:transferase activity"/>
    <property type="evidence" value="ECO:0007669"/>
    <property type="project" value="UniProtKB-KW"/>
</dbReference>
<proteinExistence type="predicted"/>
<organism evidence="1">
    <name type="scientific">Escherichia coli</name>
    <dbReference type="NCBI Taxonomy" id="562"/>
    <lineage>
        <taxon>Bacteria</taxon>
        <taxon>Pseudomonadati</taxon>
        <taxon>Pseudomonadota</taxon>
        <taxon>Gammaproteobacteria</taxon>
        <taxon>Enterobacterales</taxon>
        <taxon>Enterobacteriaceae</taxon>
        <taxon>Escherichia</taxon>
    </lineage>
</organism>
<name>A0A0A8J3S5_ECOLX</name>